<keyword evidence="3" id="KW-0689">Ribosomal protein</keyword>
<keyword evidence="4" id="KW-0496">Mitochondrion</keyword>
<comment type="similarity">
    <text evidence="2">Belongs to the mitochondrion-specific ribosomal protein mS25 family.</text>
</comment>
<feature type="domain" description="Ribosomal protein/NADH dehydrogenase" evidence="8">
    <location>
        <begin position="37"/>
        <end position="110"/>
    </location>
</feature>
<keyword evidence="5" id="KW-0687">Ribonucleoprotein</keyword>
<evidence type="ECO:0000259" key="8">
    <source>
        <dbReference type="SMART" id="SM00916"/>
    </source>
</evidence>
<dbReference type="Pfam" id="PF05047">
    <property type="entry name" value="L51_S25_CI-B8"/>
    <property type="match status" value="1"/>
</dbReference>
<dbReference type="GO" id="GO:1990904">
    <property type="term" value="C:ribonucleoprotein complex"/>
    <property type="evidence" value="ECO:0007669"/>
    <property type="project" value="UniProtKB-KW"/>
</dbReference>
<dbReference type="GO" id="GO:0005739">
    <property type="term" value="C:mitochondrion"/>
    <property type="evidence" value="ECO:0007669"/>
    <property type="project" value="UniProtKB-SubCell"/>
</dbReference>
<dbReference type="InterPro" id="IPR036249">
    <property type="entry name" value="Thioredoxin-like_sf"/>
</dbReference>
<dbReference type="SUPFAM" id="SSF52833">
    <property type="entry name" value="Thioredoxin-like"/>
    <property type="match status" value="1"/>
</dbReference>
<comment type="caution">
    <text evidence="9">The sequence shown here is derived from an EMBL/GenBank/DDBJ whole genome shotgun (WGS) entry which is preliminary data.</text>
</comment>
<dbReference type="GO" id="GO:0003735">
    <property type="term" value="F:structural constituent of ribosome"/>
    <property type="evidence" value="ECO:0007669"/>
    <property type="project" value="InterPro"/>
</dbReference>
<protein>
    <recommendedName>
        <fullName evidence="6">Small ribosomal subunit protein mS25</fullName>
    </recommendedName>
    <alternativeName>
        <fullName evidence="7">28S ribosomal protein S25, mitochondrial</fullName>
    </alternativeName>
</protein>
<name>A0AAD8E5E0_DIPPU</name>
<proteinExistence type="inferred from homology"/>
<dbReference type="SMART" id="SM00916">
    <property type="entry name" value="L51_S25_CI-B8"/>
    <property type="match status" value="1"/>
</dbReference>
<evidence type="ECO:0000313" key="9">
    <source>
        <dbReference type="EMBL" id="KAJ9577933.1"/>
    </source>
</evidence>
<dbReference type="InterPro" id="IPR007741">
    <property type="entry name" value="Ribosomal_mL43/mS25/NADH_DH"/>
</dbReference>
<accession>A0AAD8E5E0</accession>
<organism evidence="9 10">
    <name type="scientific">Diploptera punctata</name>
    <name type="common">Pacific beetle cockroach</name>
    <dbReference type="NCBI Taxonomy" id="6984"/>
    <lineage>
        <taxon>Eukaryota</taxon>
        <taxon>Metazoa</taxon>
        <taxon>Ecdysozoa</taxon>
        <taxon>Arthropoda</taxon>
        <taxon>Hexapoda</taxon>
        <taxon>Insecta</taxon>
        <taxon>Pterygota</taxon>
        <taxon>Neoptera</taxon>
        <taxon>Polyneoptera</taxon>
        <taxon>Dictyoptera</taxon>
        <taxon>Blattodea</taxon>
        <taxon>Blaberoidea</taxon>
        <taxon>Blaberidae</taxon>
        <taxon>Diplopterinae</taxon>
        <taxon>Diploptera</taxon>
    </lineage>
</organism>
<evidence type="ECO:0000256" key="3">
    <source>
        <dbReference type="ARBA" id="ARBA00022980"/>
    </source>
</evidence>
<dbReference type="GO" id="GO:0005840">
    <property type="term" value="C:ribosome"/>
    <property type="evidence" value="ECO:0007669"/>
    <property type="project" value="UniProtKB-KW"/>
</dbReference>
<keyword evidence="10" id="KW-1185">Reference proteome</keyword>
<comment type="subcellular location">
    <subcellularLocation>
        <location evidence="1">Mitochondrion</location>
    </subcellularLocation>
</comment>
<evidence type="ECO:0000256" key="2">
    <source>
        <dbReference type="ARBA" id="ARBA00008046"/>
    </source>
</evidence>
<reference evidence="9" key="1">
    <citation type="journal article" date="2023" name="IScience">
        <title>Live-bearing cockroach genome reveals convergent evolutionary mechanisms linked to viviparity in insects and beyond.</title>
        <authorList>
            <person name="Fouks B."/>
            <person name="Harrison M.C."/>
            <person name="Mikhailova A.A."/>
            <person name="Marchal E."/>
            <person name="English S."/>
            <person name="Carruthers M."/>
            <person name="Jennings E.C."/>
            <person name="Chiamaka E.L."/>
            <person name="Frigard R.A."/>
            <person name="Pippel M."/>
            <person name="Attardo G.M."/>
            <person name="Benoit J.B."/>
            <person name="Bornberg-Bauer E."/>
            <person name="Tobe S.S."/>
        </authorList>
    </citation>
    <scope>NUCLEOTIDE SEQUENCE</scope>
    <source>
        <strain evidence="9">Stay&amp;Tobe</strain>
    </source>
</reference>
<dbReference type="PANTHER" id="PTHR13274">
    <property type="entry name" value="MITOCHONDRIAL RIBOSOMAL PROTEIN S25"/>
    <property type="match status" value="1"/>
</dbReference>
<reference evidence="9" key="2">
    <citation type="submission" date="2023-05" db="EMBL/GenBank/DDBJ databases">
        <authorList>
            <person name="Fouks B."/>
        </authorList>
    </citation>
    <scope>NUCLEOTIDE SEQUENCE</scope>
    <source>
        <strain evidence="9">Stay&amp;Tobe</strain>
        <tissue evidence="9">Testes</tissue>
    </source>
</reference>
<evidence type="ECO:0000313" key="10">
    <source>
        <dbReference type="Proteomes" id="UP001233999"/>
    </source>
</evidence>
<sequence length="155" mass="18109">MPFMKGKAPIRRTLKYLQSGSLVFKDRVKVFCVNYNTQGLHHEGAREFVFWYLPQIQYKNPDVQVLSVKNVTPSPFITCFFENGEKMLVDMDSKTKEEVHDHLKKVICKPEMLGNKETTSKETNLSEDCSCSLRQIYRRISFTDNVLPSNTFLYR</sequence>
<evidence type="ECO:0000256" key="7">
    <source>
        <dbReference type="ARBA" id="ARBA00035369"/>
    </source>
</evidence>
<gene>
    <name evidence="9" type="ORF">L9F63_025206</name>
</gene>
<dbReference type="InterPro" id="IPR040049">
    <property type="entry name" value="Ribosomal_mS25/mL61"/>
</dbReference>
<dbReference type="PANTHER" id="PTHR13274:SF2">
    <property type="entry name" value="SMALL RIBOSOMAL SUBUNIT PROTEIN MS25"/>
    <property type="match status" value="1"/>
</dbReference>
<feature type="non-terminal residue" evidence="9">
    <location>
        <position position="1"/>
    </location>
</feature>
<evidence type="ECO:0000256" key="4">
    <source>
        <dbReference type="ARBA" id="ARBA00023128"/>
    </source>
</evidence>
<dbReference type="AlphaFoldDB" id="A0AAD8E5E0"/>
<evidence type="ECO:0000256" key="6">
    <source>
        <dbReference type="ARBA" id="ARBA00035139"/>
    </source>
</evidence>
<evidence type="ECO:0000256" key="1">
    <source>
        <dbReference type="ARBA" id="ARBA00004173"/>
    </source>
</evidence>
<evidence type="ECO:0000256" key="5">
    <source>
        <dbReference type="ARBA" id="ARBA00023274"/>
    </source>
</evidence>
<dbReference type="Proteomes" id="UP001233999">
    <property type="component" value="Unassembled WGS sequence"/>
</dbReference>
<dbReference type="Gene3D" id="3.40.30.10">
    <property type="entry name" value="Glutaredoxin"/>
    <property type="match status" value="1"/>
</dbReference>
<dbReference type="EMBL" id="JASPKZ010009200">
    <property type="protein sequence ID" value="KAJ9577933.1"/>
    <property type="molecule type" value="Genomic_DNA"/>
</dbReference>